<organism evidence="2 3">
    <name type="scientific">Ataeniobius toweri</name>
    <dbReference type="NCBI Taxonomy" id="208326"/>
    <lineage>
        <taxon>Eukaryota</taxon>
        <taxon>Metazoa</taxon>
        <taxon>Chordata</taxon>
        <taxon>Craniata</taxon>
        <taxon>Vertebrata</taxon>
        <taxon>Euteleostomi</taxon>
        <taxon>Actinopterygii</taxon>
        <taxon>Neopterygii</taxon>
        <taxon>Teleostei</taxon>
        <taxon>Neoteleostei</taxon>
        <taxon>Acanthomorphata</taxon>
        <taxon>Ovalentaria</taxon>
        <taxon>Atherinomorphae</taxon>
        <taxon>Cyprinodontiformes</taxon>
        <taxon>Goodeidae</taxon>
        <taxon>Ataeniobius</taxon>
    </lineage>
</organism>
<comment type="caution">
    <text evidence="2">The sequence shown here is derived from an EMBL/GenBank/DDBJ whole genome shotgun (WGS) entry which is preliminary data.</text>
</comment>
<accession>A0ABU7ASL5</accession>
<dbReference type="Proteomes" id="UP001345963">
    <property type="component" value="Unassembled WGS sequence"/>
</dbReference>
<protein>
    <submittedName>
        <fullName evidence="2">Uncharacterized protein</fullName>
    </submittedName>
</protein>
<gene>
    <name evidence="2" type="ORF">ATANTOWER_032011</name>
</gene>
<feature type="region of interest" description="Disordered" evidence="1">
    <location>
        <begin position="104"/>
        <end position="128"/>
    </location>
</feature>
<feature type="non-terminal residue" evidence="2">
    <location>
        <position position="128"/>
    </location>
</feature>
<evidence type="ECO:0000313" key="3">
    <source>
        <dbReference type="Proteomes" id="UP001345963"/>
    </source>
</evidence>
<dbReference type="EMBL" id="JAHUTI010028897">
    <property type="protein sequence ID" value="MED6240923.1"/>
    <property type="molecule type" value="Genomic_DNA"/>
</dbReference>
<name>A0ABU7ASL5_9TELE</name>
<sequence>MQLPSSCLCFGHSKPQNTTVGTSQQDQTDNGMITLWEYLRRAAEKSSRQAAEERKQRSLFWGSRLAIPLPGTGPLCHRPSPRPHSKPLAPACTSSLFAEFGTAHSSCSDPAPSRRRCRGASVPVSEGC</sequence>
<evidence type="ECO:0000313" key="2">
    <source>
        <dbReference type="EMBL" id="MED6240923.1"/>
    </source>
</evidence>
<evidence type="ECO:0000256" key="1">
    <source>
        <dbReference type="SAM" id="MobiDB-lite"/>
    </source>
</evidence>
<proteinExistence type="predicted"/>
<reference evidence="2 3" key="1">
    <citation type="submission" date="2021-07" db="EMBL/GenBank/DDBJ databases">
        <authorList>
            <person name="Palmer J.M."/>
        </authorList>
    </citation>
    <scope>NUCLEOTIDE SEQUENCE [LARGE SCALE GENOMIC DNA]</scope>
    <source>
        <strain evidence="2 3">AT_MEX2019</strain>
        <tissue evidence="2">Muscle</tissue>
    </source>
</reference>
<keyword evidence="3" id="KW-1185">Reference proteome</keyword>